<dbReference type="AlphaFoldDB" id="A0A4R1L2A0"/>
<evidence type="ECO:0000256" key="5">
    <source>
        <dbReference type="ARBA" id="ARBA00022692"/>
    </source>
</evidence>
<feature type="transmembrane region" description="Helical" evidence="8">
    <location>
        <begin position="156"/>
        <end position="182"/>
    </location>
</feature>
<organism evidence="9 10">
    <name type="scientific">Acidipila rosea</name>
    <dbReference type="NCBI Taxonomy" id="768535"/>
    <lineage>
        <taxon>Bacteria</taxon>
        <taxon>Pseudomonadati</taxon>
        <taxon>Acidobacteriota</taxon>
        <taxon>Terriglobia</taxon>
        <taxon>Terriglobales</taxon>
        <taxon>Acidobacteriaceae</taxon>
        <taxon>Acidipila</taxon>
    </lineage>
</organism>
<evidence type="ECO:0008006" key="11">
    <source>
        <dbReference type="Google" id="ProtNLM"/>
    </source>
</evidence>
<gene>
    <name evidence="9" type="ORF">C7378_2738</name>
</gene>
<evidence type="ECO:0000313" key="10">
    <source>
        <dbReference type="Proteomes" id="UP000295210"/>
    </source>
</evidence>
<feature type="transmembrane region" description="Helical" evidence="8">
    <location>
        <begin position="127"/>
        <end position="144"/>
    </location>
</feature>
<evidence type="ECO:0000256" key="8">
    <source>
        <dbReference type="SAM" id="Phobius"/>
    </source>
</evidence>
<dbReference type="PANTHER" id="PTHR33908">
    <property type="entry name" value="MANNOSYLTRANSFERASE YKCB-RELATED"/>
    <property type="match status" value="1"/>
</dbReference>
<dbReference type="GO" id="GO:0009103">
    <property type="term" value="P:lipopolysaccharide biosynthetic process"/>
    <property type="evidence" value="ECO:0007669"/>
    <property type="project" value="UniProtKB-ARBA"/>
</dbReference>
<dbReference type="RefSeq" id="WP_131997688.1">
    <property type="nucleotide sequence ID" value="NZ_SMGK01000004.1"/>
</dbReference>
<dbReference type="InterPro" id="IPR050297">
    <property type="entry name" value="LipidA_mod_glycosyltrf_83"/>
</dbReference>
<evidence type="ECO:0000256" key="2">
    <source>
        <dbReference type="ARBA" id="ARBA00022475"/>
    </source>
</evidence>
<protein>
    <recommendedName>
        <fullName evidence="11">4-amino-4-deoxy-L-arabinose transferase-like glycosyltransferase</fullName>
    </recommendedName>
</protein>
<comment type="caution">
    <text evidence="9">The sequence shown here is derived from an EMBL/GenBank/DDBJ whole genome shotgun (WGS) entry which is preliminary data.</text>
</comment>
<keyword evidence="10" id="KW-1185">Reference proteome</keyword>
<accession>A0A4R1L2A0</accession>
<evidence type="ECO:0000256" key="3">
    <source>
        <dbReference type="ARBA" id="ARBA00022676"/>
    </source>
</evidence>
<feature type="transmembrane region" description="Helical" evidence="8">
    <location>
        <begin position="329"/>
        <end position="348"/>
    </location>
</feature>
<evidence type="ECO:0000256" key="6">
    <source>
        <dbReference type="ARBA" id="ARBA00022989"/>
    </source>
</evidence>
<evidence type="ECO:0000256" key="4">
    <source>
        <dbReference type="ARBA" id="ARBA00022679"/>
    </source>
</evidence>
<evidence type="ECO:0000313" key="9">
    <source>
        <dbReference type="EMBL" id="TCK72105.1"/>
    </source>
</evidence>
<keyword evidence="2" id="KW-1003">Cell membrane</keyword>
<feature type="transmembrane region" description="Helical" evidence="8">
    <location>
        <begin position="194"/>
        <end position="223"/>
    </location>
</feature>
<feature type="transmembrane region" description="Helical" evidence="8">
    <location>
        <begin position="85"/>
        <end position="115"/>
    </location>
</feature>
<evidence type="ECO:0000256" key="1">
    <source>
        <dbReference type="ARBA" id="ARBA00004651"/>
    </source>
</evidence>
<keyword evidence="6 8" id="KW-1133">Transmembrane helix</keyword>
<name>A0A4R1L2A0_9BACT</name>
<dbReference type="OrthoDB" id="108826at2"/>
<keyword evidence="4" id="KW-0808">Transferase</keyword>
<dbReference type="PANTHER" id="PTHR33908:SF11">
    <property type="entry name" value="MEMBRANE PROTEIN"/>
    <property type="match status" value="1"/>
</dbReference>
<proteinExistence type="predicted"/>
<keyword evidence="3" id="KW-0328">Glycosyltransferase</keyword>
<keyword evidence="5 8" id="KW-0812">Transmembrane</keyword>
<dbReference type="Proteomes" id="UP000295210">
    <property type="component" value="Unassembled WGS sequence"/>
</dbReference>
<keyword evidence="7 8" id="KW-0472">Membrane</keyword>
<comment type="subcellular location">
    <subcellularLocation>
        <location evidence="1">Cell membrane</location>
        <topology evidence="1">Multi-pass membrane protein</topology>
    </subcellularLocation>
</comment>
<dbReference type="GO" id="GO:0005886">
    <property type="term" value="C:plasma membrane"/>
    <property type="evidence" value="ECO:0007669"/>
    <property type="project" value="UniProtKB-SubCell"/>
</dbReference>
<evidence type="ECO:0000256" key="7">
    <source>
        <dbReference type="ARBA" id="ARBA00023136"/>
    </source>
</evidence>
<sequence>MRLFKIVMSTALAACAAWFVAHSWRWPLVSDASVIHYVVFLTHHGFAPYRDILDMNYPGCYLMEDAAIRIFGGGAMGWRLFDFSLLAGAAAGMMVLTKDWFGGILAASLFALLHGRDGMPQAGQRDLSMAVLLILGLACLFLCLRQKRWAWMLPFGFLTALAGIVKPIGLPLAVGLLALAIHELRRGGTPWQKYLLAACAGLALPLAIGLVYLVHYQALLAFFEMQRHLVPYYASLGRRPLAYLLQHSAAPAWPLLLLWLPLALFPVPARKERNWERTALFTTAAFGLLSYCVQGKGYPYHRYLLLAALLTLAARDLAACLAEKNWRRTLAVVTVLFAVCFLAPVSAAKTGRFTYWNQQFLAHMEGDLATIGAPRLSGNVQCMDMTVGCITALYDMRLVQATGMISDCYVLASDATPAIEAVRRRYWARLILHPPSVFVVTDEDCATRAGAFQVSRDPDYQKLQAWPRFGRYLATHYKLVRAWTPLPPPVDPRQVSPFGYRMYVRNDLASQPAP</sequence>
<dbReference type="EMBL" id="SMGK01000004">
    <property type="protein sequence ID" value="TCK72105.1"/>
    <property type="molecule type" value="Genomic_DNA"/>
</dbReference>
<dbReference type="GO" id="GO:0016763">
    <property type="term" value="F:pentosyltransferase activity"/>
    <property type="evidence" value="ECO:0007669"/>
    <property type="project" value="TreeGrafter"/>
</dbReference>
<reference evidence="9 10" key="1">
    <citation type="submission" date="2019-03" db="EMBL/GenBank/DDBJ databases">
        <title>Genomic Encyclopedia of Type Strains, Phase IV (KMG-IV): sequencing the most valuable type-strain genomes for metagenomic binning, comparative biology and taxonomic classification.</title>
        <authorList>
            <person name="Goeker M."/>
        </authorList>
    </citation>
    <scope>NUCLEOTIDE SEQUENCE [LARGE SCALE GENOMIC DNA]</scope>
    <source>
        <strain evidence="9 10">DSM 103428</strain>
    </source>
</reference>